<gene>
    <name evidence="2" type="ORF">V865_007676</name>
</gene>
<reference evidence="2 3" key="1">
    <citation type="submission" date="2024-01" db="EMBL/GenBank/DDBJ databases">
        <title>Comparative genomics of Cryptococcus and Kwoniella reveals pathogenesis evolution and contrasting modes of karyotype evolution via chromosome fusion or intercentromeric recombination.</title>
        <authorList>
            <person name="Coelho M.A."/>
            <person name="David-Palma M."/>
            <person name="Shea T."/>
            <person name="Bowers K."/>
            <person name="McGinley-Smith S."/>
            <person name="Mohammad A.W."/>
            <person name="Gnirke A."/>
            <person name="Yurkov A.M."/>
            <person name="Nowrousian M."/>
            <person name="Sun S."/>
            <person name="Cuomo C.A."/>
            <person name="Heitman J."/>
        </authorList>
    </citation>
    <scope>NUCLEOTIDE SEQUENCE [LARGE SCALE GENOMIC DNA]</scope>
    <source>
        <strain evidence="2 3">PYCC6329</strain>
    </source>
</reference>
<keyword evidence="3" id="KW-1185">Reference proteome</keyword>
<evidence type="ECO:0008006" key="4">
    <source>
        <dbReference type="Google" id="ProtNLM"/>
    </source>
</evidence>
<evidence type="ECO:0000313" key="3">
    <source>
        <dbReference type="Proteomes" id="UP001358614"/>
    </source>
</evidence>
<accession>A0AAX4KUC5</accession>
<dbReference type="EMBL" id="CP144090">
    <property type="protein sequence ID" value="WWD09549.1"/>
    <property type="molecule type" value="Genomic_DNA"/>
</dbReference>
<dbReference type="KEGG" id="ker:91106477"/>
<proteinExistence type="predicted"/>
<feature type="region of interest" description="Disordered" evidence="1">
    <location>
        <begin position="361"/>
        <end position="387"/>
    </location>
</feature>
<feature type="compositionally biased region" description="Polar residues" evidence="1">
    <location>
        <begin position="378"/>
        <end position="387"/>
    </location>
</feature>
<organism evidence="2 3">
    <name type="scientific">Kwoniella europaea PYCC6329</name>
    <dbReference type="NCBI Taxonomy" id="1423913"/>
    <lineage>
        <taxon>Eukaryota</taxon>
        <taxon>Fungi</taxon>
        <taxon>Dikarya</taxon>
        <taxon>Basidiomycota</taxon>
        <taxon>Agaricomycotina</taxon>
        <taxon>Tremellomycetes</taxon>
        <taxon>Tremellales</taxon>
        <taxon>Cryptococcaceae</taxon>
        <taxon>Kwoniella</taxon>
    </lineage>
</organism>
<sequence>MSFAYGRPGLFCSEITIKDARDFLRHPLSLPTDARLVSSCESLMLRMPLHQPLALAPSNAAQPYPNMDGKLREANRAITDWYNYWDGYYARNGVPKDHFLRETLITGGAGSFLSSNSYVLHEIRSRRDVAFLSDERRQWLQEAGRKAQQLVTICLRGQQYANTIQYANLLTHYNIVYAARFLIRMATLVPESCNLRQIGKDVEQVAIMLTKGELPRYENALTRSVPGFLFAHMLSDVLKKARRDQVLPPASRAPSRLPSPTRGLTALPMSDQNSWSSGLTPNTNFVSSLSGGPDISINVNPASDQGLSSHMDFLYAEQLFANTGNASTPSQFLPNPASGTTDQGFSLDAWFPFPPLDNDLSPLLATGTDPSAHPPPTNANESRQTWW</sequence>
<dbReference type="RefSeq" id="XP_066087516.1">
    <property type="nucleotide sequence ID" value="XM_066231419.1"/>
</dbReference>
<evidence type="ECO:0000256" key="1">
    <source>
        <dbReference type="SAM" id="MobiDB-lite"/>
    </source>
</evidence>
<evidence type="ECO:0000313" key="2">
    <source>
        <dbReference type="EMBL" id="WWD09549.1"/>
    </source>
</evidence>
<protein>
    <recommendedName>
        <fullName evidence="4">Transcription factor domain-containing protein</fullName>
    </recommendedName>
</protein>
<dbReference type="Proteomes" id="UP001358614">
    <property type="component" value="Chromosome 2"/>
</dbReference>
<name>A0AAX4KUC5_9TREE</name>
<dbReference type="AlphaFoldDB" id="A0AAX4KUC5"/>
<dbReference type="GeneID" id="91106477"/>